<dbReference type="EMBL" id="FOCT01000015">
    <property type="protein sequence ID" value="SEO25465.1"/>
    <property type="molecule type" value="Genomic_DNA"/>
</dbReference>
<name>A0A1H8N772_9PROT</name>
<evidence type="ECO:0000313" key="5">
    <source>
        <dbReference type="Proteomes" id="UP000183898"/>
    </source>
</evidence>
<dbReference type="SUPFAM" id="SSF50037">
    <property type="entry name" value="C-terminal domain of transcriptional repressors"/>
    <property type="match status" value="1"/>
</dbReference>
<dbReference type="Gene3D" id="3.90.1530.30">
    <property type="match status" value="1"/>
</dbReference>
<dbReference type="Gene3D" id="2.30.30.150">
    <property type="entry name" value="KorB, C-terminal domain"/>
    <property type="match status" value="1"/>
</dbReference>
<comment type="similarity">
    <text evidence="1">Belongs to the ParB family.</text>
</comment>
<gene>
    <name evidence="4" type="ORF">SAMN05216404_11551</name>
</gene>
<protein>
    <submittedName>
        <fullName evidence="4">ParB family protein</fullName>
    </submittedName>
</protein>
<dbReference type="SMART" id="SM00470">
    <property type="entry name" value="ParB"/>
    <property type="match status" value="1"/>
</dbReference>
<dbReference type="InterPro" id="IPR013741">
    <property type="entry name" value="KorB_domain"/>
</dbReference>
<dbReference type="Proteomes" id="UP000183898">
    <property type="component" value="Unassembled WGS sequence"/>
</dbReference>
<dbReference type="Pfam" id="PF06613">
    <property type="entry name" value="KorB_C"/>
    <property type="match status" value="1"/>
</dbReference>
<dbReference type="SUPFAM" id="SSF110849">
    <property type="entry name" value="ParB/Sulfiredoxin"/>
    <property type="match status" value="1"/>
</dbReference>
<sequence>MTKKNVTVMKPQRKPSGSIGLGLDHADLSRFLRDDVPPAPGHPEPMELDLSLIDEDPNQPRTVFSEELLLDMAKTISARGVKNPISVHKHPDREGRYIINDGARRYRASKLAGRNTIRAFIDADFSKIDQVIVNAHAETFTPREWAVLIDHERKAGKLKSEIADLFGKSNAFITQHLALLDLPDPIAELFNSGACVDLTALNELLVAWKREPGRVEAWLRDRSEEVTREDVKKLRRFLDKKAHPPGQQEAETYEEISEETHKKPKESASTKLRKTIVQVEHEGKSAQLILHRRPSAVGRAWLRYENDGTEFESQLDKVKLVALIEG</sequence>
<feature type="region of interest" description="Disordered" evidence="2">
    <location>
        <begin position="1"/>
        <end position="21"/>
    </location>
</feature>
<dbReference type="InterPro" id="IPR008988">
    <property type="entry name" value="Transcriptional_repressor_C"/>
</dbReference>
<dbReference type="RefSeq" id="WP_074748745.1">
    <property type="nucleotide sequence ID" value="NZ_FOCT01000015.1"/>
</dbReference>
<dbReference type="CDD" id="cd16398">
    <property type="entry name" value="KorB_N_like"/>
    <property type="match status" value="1"/>
</dbReference>
<dbReference type="InterPro" id="IPR050336">
    <property type="entry name" value="Chromosome_partition/occlusion"/>
</dbReference>
<accession>A0A1H8N772</accession>
<dbReference type="NCBIfam" id="TIGR00180">
    <property type="entry name" value="parB_part"/>
    <property type="match status" value="1"/>
</dbReference>
<dbReference type="GO" id="GO:0007059">
    <property type="term" value="P:chromosome segregation"/>
    <property type="evidence" value="ECO:0007669"/>
    <property type="project" value="TreeGrafter"/>
</dbReference>
<feature type="domain" description="ParB-like N-terminal" evidence="3">
    <location>
        <begin position="46"/>
        <end position="135"/>
    </location>
</feature>
<dbReference type="InterPro" id="IPR036086">
    <property type="entry name" value="ParB/Sulfiredoxin_sf"/>
</dbReference>
<evidence type="ECO:0000256" key="1">
    <source>
        <dbReference type="ARBA" id="ARBA00006295"/>
    </source>
</evidence>
<evidence type="ECO:0000256" key="2">
    <source>
        <dbReference type="SAM" id="MobiDB-lite"/>
    </source>
</evidence>
<feature type="compositionally biased region" description="Basic and acidic residues" evidence="2">
    <location>
        <begin position="258"/>
        <end position="268"/>
    </location>
</feature>
<dbReference type="GO" id="GO:0005694">
    <property type="term" value="C:chromosome"/>
    <property type="evidence" value="ECO:0007669"/>
    <property type="project" value="TreeGrafter"/>
</dbReference>
<dbReference type="InterPro" id="IPR003115">
    <property type="entry name" value="ParB_N"/>
</dbReference>
<dbReference type="PANTHER" id="PTHR33375">
    <property type="entry name" value="CHROMOSOME-PARTITIONING PROTEIN PARB-RELATED"/>
    <property type="match status" value="1"/>
</dbReference>
<dbReference type="InterPro" id="IPR010575">
    <property type="entry name" value="KorB_C"/>
</dbReference>
<dbReference type="InterPro" id="IPR004437">
    <property type="entry name" value="ParB/RepB/Spo0J"/>
</dbReference>
<dbReference type="GO" id="GO:0045892">
    <property type="term" value="P:negative regulation of DNA-templated transcription"/>
    <property type="evidence" value="ECO:0007669"/>
    <property type="project" value="InterPro"/>
</dbReference>
<proteinExistence type="inferred from homology"/>
<dbReference type="Pfam" id="PF02195">
    <property type="entry name" value="ParB_N"/>
    <property type="match status" value="1"/>
</dbReference>
<reference evidence="4 5" key="1">
    <citation type="submission" date="2016-10" db="EMBL/GenBank/DDBJ databases">
        <authorList>
            <person name="de Groot N.N."/>
        </authorList>
    </citation>
    <scope>NUCLEOTIDE SEQUENCE [LARGE SCALE GENOMIC DNA]</scope>
    <source>
        <strain evidence="4 5">Nl18</strain>
    </source>
</reference>
<evidence type="ECO:0000259" key="3">
    <source>
        <dbReference type="SMART" id="SM00470"/>
    </source>
</evidence>
<dbReference type="AlphaFoldDB" id="A0A1H8N772"/>
<organism evidence="4 5">
    <name type="scientific">Nitrosospira multiformis</name>
    <dbReference type="NCBI Taxonomy" id="1231"/>
    <lineage>
        <taxon>Bacteria</taxon>
        <taxon>Pseudomonadati</taxon>
        <taxon>Pseudomonadota</taxon>
        <taxon>Betaproteobacteria</taxon>
        <taxon>Nitrosomonadales</taxon>
        <taxon>Nitrosomonadaceae</taxon>
        <taxon>Nitrosospira</taxon>
    </lineage>
</organism>
<dbReference type="GO" id="GO:0003677">
    <property type="term" value="F:DNA binding"/>
    <property type="evidence" value="ECO:0007669"/>
    <property type="project" value="InterPro"/>
</dbReference>
<dbReference type="Gene3D" id="1.10.10.730">
    <property type="entry name" value="KorB DNA-binding domain"/>
    <property type="match status" value="1"/>
</dbReference>
<dbReference type="InterPro" id="IPR037048">
    <property type="entry name" value="KorB_C_sf"/>
</dbReference>
<dbReference type="Pfam" id="PF08535">
    <property type="entry name" value="KorB"/>
    <property type="match status" value="1"/>
</dbReference>
<dbReference type="PANTHER" id="PTHR33375:SF1">
    <property type="entry name" value="CHROMOSOME-PARTITIONING PROTEIN PARB-RELATED"/>
    <property type="match status" value="1"/>
</dbReference>
<dbReference type="Gene3D" id="6.10.250.140">
    <property type="match status" value="1"/>
</dbReference>
<feature type="region of interest" description="Disordered" evidence="2">
    <location>
        <begin position="241"/>
        <end position="272"/>
    </location>
</feature>
<dbReference type="InterPro" id="IPR042075">
    <property type="entry name" value="KorB_DNA-db"/>
</dbReference>
<evidence type="ECO:0000313" key="4">
    <source>
        <dbReference type="EMBL" id="SEO25465.1"/>
    </source>
</evidence>
<dbReference type="SUPFAM" id="SSF109709">
    <property type="entry name" value="KorB DNA-binding domain-like"/>
    <property type="match status" value="1"/>
</dbReference>